<evidence type="ECO:0000313" key="4">
    <source>
        <dbReference type="Proteomes" id="UP001243212"/>
    </source>
</evidence>
<organism evidence="3 4">
    <name type="scientific">Trueperella bonasi</name>
    <dbReference type="NCBI Taxonomy" id="312286"/>
    <lineage>
        <taxon>Bacteria</taxon>
        <taxon>Bacillati</taxon>
        <taxon>Actinomycetota</taxon>
        <taxon>Actinomycetes</taxon>
        <taxon>Actinomycetales</taxon>
        <taxon>Actinomycetaceae</taxon>
        <taxon>Trueperella</taxon>
    </lineage>
</organism>
<keyword evidence="4" id="KW-1185">Reference proteome</keyword>
<feature type="compositionally biased region" description="Polar residues" evidence="1">
    <location>
        <begin position="328"/>
        <end position="338"/>
    </location>
</feature>
<feature type="domain" description="Phosphatidate phosphatase APP1 catalytic" evidence="2">
    <location>
        <begin position="168"/>
        <end position="317"/>
    </location>
</feature>
<evidence type="ECO:0000313" key="3">
    <source>
        <dbReference type="EMBL" id="MDP9806447.1"/>
    </source>
</evidence>
<comment type="caution">
    <text evidence="3">The sequence shown here is derived from an EMBL/GenBank/DDBJ whole genome shotgun (WGS) entry which is preliminary data.</text>
</comment>
<dbReference type="PANTHER" id="PTHR28208:SF3">
    <property type="entry name" value="PHOSPHATIDATE PHOSPHATASE APP1"/>
    <property type="match status" value="1"/>
</dbReference>
<evidence type="ECO:0000259" key="2">
    <source>
        <dbReference type="Pfam" id="PF09949"/>
    </source>
</evidence>
<feature type="region of interest" description="Disordered" evidence="1">
    <location>
        <begin position="328"/>
        <end position="347"/>
    </location>
</feature>
<reference evidence="3 4" key="1">
    <citation type="submission" date="2023-07" db="EMBL/GenBank/DDBJ databases">
        <title>Sequencing the genomes of 1000 actinobacteria strains.</title>
        <authorList>
            <person name="Klenk H.-P."/>
        </authorList>
    </citation>
    <scope>NUCLEOTIDE SEQUENCE [LARGE SCALE GENOMIC DNA]</scope>
    <source>
        <strain evidence="3 4">DSM 17163</strain>
    </source>
</reference>
<protein>
    <submittedName>
        <fullName evidence="3">Phosphatidate phosphatase APP1</fullName>
    </submittedName>
</protein>
<dbReference type="InterPro" id="IPR019236">
    <property type="entry name" value="APP1_cat"/>
</dbReference>
<dbReference type="RefSeq" id="WP_307682672.1">
    <property type="nucleotide sequence ID" value="NZ_JAUSQX010000001.1"/>
</dbReference>
<gene>
    <name evidence="3" type="ORF">J2S70_001029</name>
</gene>
<proteinExistence type="predicted"/>
<dbReference type="EMBL" id="JAUSQX010000001">
    <property type="protein sequence ID" value="MDP9806447.1"/>
    <property type="molecule type" value="Genomic_DNA"/>
</dbReference>
<dbReference type="Proteomes" id="UP001243212">
    <property type="component" value="Unassembled WGS sequence"/>
</dbReference>
<dbReference type="PANTHER" id="PTHR28208">
    <property type="entry name" value="PHOSPHATIDATE PHOSPHATASE APP1"/>
    <property type="match status" value="1"/>
</dbReference>
<name>A0ABT9NGC1_9ACTO</name>
<dbReference type="Pfam" id="PF09949">
    <property type="entry name" value="APP1_cat"/>
    <property type="match status" value="1"/>
</dbReference>
<accession>A0ABT9NGC1</accession>
<dbReference type="InterPro" id="IPR052935">
    <property type="entry name" value="Mg2+_PAP"/>
</dbReference>
<sequence>MALANFARNFEDSLNRRNIVRRRNQGWLPQLTGYTGYGSVHAAKVLARAIMADPQENAKPFQLPFLPSNTHSFTTQGMRDIAALAAEHAEHAQRGWRQFFTTQVGFLPVTITLGNQTIRTRTDRSGYVDLLVENHGLEPGWHSATLEPAAGEPITAPVMIVSPTATSGLVSDIDDTIVVTSLPRAMIAAYNAFILHTNMRKAIPGMAEFYNYLLDPFPDAPVFYLSTGAWNVYSSMLTFIQQNDLPIGPMLMTDWGPTPTGLFRSGMEHKKTQLRNLLIMFPNIQWHLIGDDGQHDPIIYDELAREYPSRVRGIGLRTLDPIEQVLSHGTTEATQGTRQDSDIEDDGVPIIRGADGHELLSKAQHLADMAGSDRPNSHNN</sequence>
<evidence type="ECO:0000256" key="1">
    <source>
        <dbReference type="SAM" id="MobiDB-lite"/>
    </source>
</evidence>